<reference evidence="1" key="1">
    <citation type="submission" date="2013-11" db="EMBL/GenBank/DDBJ databases">
        <title>Draft genome sequence and annotation of the entomopathogenic bacteria, Xenorhabdus cabanillasi strain JM26 and Xenorhabdus szentirmai strain DSM 16338.</title>
        <authorList>
            <person name="Gualtieri M."/>
            <person name="Ogier J.C."/>
            <person name="Pages S."/>
            <person name="Givaudan A."/>
            <person name="Gaudriault S."/>
        </authorList>
    </citation>
    <scope>NUCLEOTIDE SEQUENCE [LARGE SCALE GENOMIC DNA]</scope>
    <source>
        <strain evidence="1">DSM 16338</strain>
    </source>
</reference>
<proteinExistence type="predicted"/>
<organism evidence="1 2">
    <name type="scientific">Xenorhabdus szentirmaii DSM 16338</name>
    <dbReference type="NCBI Taxonomy" id="1427518"/>
    <lineage>
        <taxon>Bacteria</taxon>
        <taxon>Pseudomonadati</taxon>
        <taxon>Pseudomonadota</taxon>
        <taxon>Gammaproteobacteria</taxon>
        <taxon>Enterobacterales</taxon>
        <taxon>Morganellaceae</taxon>
        <taxon>Xenorhabdus</taxon>
    </lineage>
</organism>
<dbReference type="STRING" id="1427518.XSR1_10366"/>
<sequence>MWWQGPAYRRADHIVDSLTLPQWEPHSAGRGAKGERQYDWVLVPLWRLQRSEKDREYGHYLLVRRRRDEKQERAY</sequence>
<name>W1IT07_9GAMM</name>
<dbReference type="Proteomes" id="UP000019202">
    <property type="component" value="Unassembled WGS sequence"/>
</dbReference>
<protein>
    <submittedName>
        <fullName evidence="1">Transposase</fullName>
    </submittedName>
</protein>
<gene>
    <name evidence="1" type="ORF">XSR1_10366</name>
</gene>
<evidence type="ECO:0000313" key="1">
    <source>
        <dbReference type="EMBL" id="CDL80938.1"/>
    </source>
</evidence>
<dbReference type="EMBL" id="CBXF010000001">
    <property type="protein sequence ID" value="CDL80938.1"/>
    <property type="molecule type" value="Genomic_DNA"/>
</dbReference>
<keyword evidence="2" id="KW-1185">Reference proteome</keyword>
<evidence type="ECO:0000313" key="2">
    <source>
        <dbReference type="Proteomes" id="UP000019202"/>
    </source>
</evidence>
<comment type="caution">
    <text evidence="1">The sequence shown here is derived from an EMBL/GenBank/DDBJ whole genome shotgun (WGS) entry which is preliminary data.</text>
</comment>
<dbReference type="AlphaFoldDB" id="W1IT07"/>
<accession>W1IT07</accession>